<proteinExistence type="predicted"/>
<dbReference type="Proteomes" id="UP000248795">
    <property type="component" value="Unassembled WGS sequence"/>
</dbReference>
<name>A0A2W2B5J4_9HYPH</name>
<evidence type="ECO:0000313" key="2">
    <source>
        <dbReference type="EMBL" id="PZF75594.1"/>
    </source>
</evidence>
<dbReference type="PIRSF" id="PIRSF032064">
    <property type="entry name" value="UCP032064"/>
    <property type="match status" value="1"/>
</dbReference>
<dbReference type="RefSeq" id="WP_111199788.1">
    <property type="nucleotide sequence ID" value="NZ_QKVK01000009.1"/>
</dbReference>
<evidence type="ECO:0000256" key="1">
    <source>
        <dbReference type="SAM" id="MobiDB-lite"/>
    </source>
</evidence>
<dbReference type="EMBL" id="QKVK01000009">
    <property type="protein sequence ID" value="PZF75594.1"/>
    <property type="molecule type" value="Genomic_DNA"/>
</dbReference>
<organism evidence="2 3">
    <name type="scientific">Aestuariivirga litoralis</name>
    <dbReference type="NCBI Taxonomy" id="2650924"/>
    <lineage>
        <taxon>Bacteria</taxon>
        <taxon>Pseudomonadati</taxon>
        <taxon>Pseudomonadota</taxon>
        <taxon>Alphaproteobacteria</taxon>
        <taxon>Hyphomicrobiales</taxon>
        <taxon>Aestuariivirgaceae</taxon>
        <taxon>Aestuariivirga</taxon>
    </lineage>
</organism>
<gene>
    <name evidence="2" type="ORF">DK847_17275</name>
</gene>
<accession>A0A2W2B5J4</accession>
<protein>
    <submittedName>
        <fullName evidence="2">DUF721 domain-containing protein</fullName>
    </submittedName>
</protein>
<keyword evidence="3" id="KW-1185">Reference proteome</keyword>
<reference evidence="3" key="1">
    <citation type="submission" date="2018-06" db="EMBL/GenBank/DDBJ databases">
        <title>Aestuariibacter litoralis strain KCTC 52945T.</title>
        <authorList>
            <person name="Li X."/>
            <person name="Salam N."/>
            <person name="Li J.-L."/>
            <person name="Chen Y.-M."/>
            <person name="Yang Z.-W."/>
            <person name="Zhang L.-Y."/>
            <person name="Han M.-X."/>
            <person name="Xiao M."/>
            <person name="Li W.-J."/>
        </authorList>
    </citation>
    <scope>NUCLEOTIDE SEQUENCE [LARGE SCALE GENOMIC DNA]</scope>
    <source>
        <strain evidence="3">KCTC 52945</strain>
    </source>
</reference>
<dbReference type="InterPro" id="IPR007922">
    <property type="entry name" value="DciA-like"/>
</dbReference>
<comment type="caution">
    <text evidence="2">The sequence shown here is derived from an EMBL/GenBank/DDBJ whole genome shotgun (WGS) entry which is preliminary data.</text>
</comment>
<dbReference type="Pfam" id="PF05258">
    <property type="entry name" value="DciA"/>
    <property type="match status" value="1"/>
</dbReference>
<feature type="region of interest" description="Disordered" evidence="1">
    <location>
        <begin position="110"/>
        <end position="134"/>
    </location>
</feature>
<sequence length="156" mass="16817">METLSKHFREITKAAFARYGFAQADVVANWGAIVGEDLAAVSAPERIKWPRGAGEEAQRQGGTLVIRAAPGRALELQYEASRIISRINSFFGYGAVAGLKVMQAAELGKPRARPPVLPEKPVHEQELNSVEDPTLRAALERLGRGVAGRTSSPQGK</sequence>
<dbReference type="AlphaFoldDB" id="A0A2W2B5J4"/>
<dbReference type="InterPro" id="IPR010593">
    <property type="entry name" value="DUF1159"/>
</dbReference>
<evidence type="ECO:0000313" key="3">
    <source>
        <dbReference type="Proteomes" id="UP000248795"/>
    </source>
</evidence>